<feature type="domain" description="Response regulatory" evidence="5">
    <location>
        <begin position="4"/>
        <end position="119"/>
    </location>
</feature>
<keyword evidence="7" id="KW-1185">Reference proteome</keyword>
<dbReference type="PROSITE" id="PS50110">
    <property type="entry name" value="RESPONSE_REGULATORY"/>
    <property type="match status" value="1"/>
</dbReference>
<dbReference type="RefSeq" id="WP_004622071.1">
    <property type="nucleotide sequence ID" value="NZ_ACXX02000017.1"/>
</dbReference>
<comment type="caution">
    <text evidence="6">The sequence shown here is derived from an EMBL/GenBank/DDBJ whole genome shotgun (WGS) entry which is preliminary data.</text>
</comment>
<dbReference type="SMART" id="SM00448">
    <property type="entry name" value="REC"/>
    <property type="match status" value="1"/>
</dbReference>
<keyword evidence="2 4" id="KW-0597">Phosphoprotein</keyword>
<name>F1THS7_9FIRM</name>
<dbReference type="InterPro" id="IPR001789">
    <property type="entry name" value="Sig_transdc_resp-reg_receiver"/>
</dbReference>
<dbReference type="eggNOG" id="COG3706">
    <property type="taxonomic scope" value="Bacteria"/>
</dbReference>
<dbReference type="PANTHER" id="PTHR44591">
    <property type="entry name" value="STRESS RESPONSE REGULATOR PROTEIN 1"/>
    <property type="match status" value="1"/>
</dbReference>
<proteinExistence type="predicted"/>
<evidence type="ECO:0000313" key="7">
    <source>
        <dbReference type="Proteomes" id="UP000003860"/>
    </source>
</evidence>
<dbReference type="AlphaFoldDB" id="F1THS7"/>
<feature type="modified residue" description="4-aspartylphosphate" evidence="4">
    <location>
        <position position="53"/>
    </location>
</feature>
<dbReference type="PANTHER" id="PTHR44591:SF3">
    <property type="entry name" value="RESPONSE REGULATORY DOMAIN-CONTAINING PROTEIN"/>
    <property type="match status" value="1"/>
</dbReference>
<evidence type="ECO:0000313" key="6">
    <source>
        <dbReference type="EMBL" id="EGD46059.1"/>
    </source>
</evidence>
<dbReference type="InterPro" id="IPR011006">
    <property type="entry name" value="CheY-like_superfamily"/>
</dbReference>
<sequence length="143" mass="16473">MISTILVTDDNILDNAILRNYLYKERVNIVSVLNGREALDMVENRNVDVIILDLVMPVLDGFGFLEEFCKTNSYKEIPVIIASNIEMDEIEKVLNYDIYDFIPKPINKLNKMVVVNKVRKAIQFRKMISQLKLLESKVTHSPG</sequence>
<dbReference type="EMBL" id="ACXX02000017">
    <property type="protein sequence ID" value="EGD46059.1"/>
    <property type="molecule type" value="Genomic_DNA"/>
</dbReference>
<dbReference type="STRING" id="588581.Cpap_0666"/>
<dbReference type="InterPro" id="IPR050595">
    <property type="entry name" value="Bact_response_regulator"/>
</dbReference>
<organism evidence="6 7">
    <name type="scientific">Ruminiclostridium papyrosolvens DSM 2782</name>
    <dbReference type="NCBI Taxonomy" id="588581"/>
    <lineage>
        <taxon>Bacteria</taxon>
        <taxon>Bacillati</taxon>
        <taxon>Bacillota</taxon>
        <taxon>Clostridia</taxon>
        <taxon>Eubacteriales</taxon>
        <taxon>Oscillospiraceae</taxon>
        <taxon>Ruminiclostridium</taxon>
    </lineage>
</organism>
<gene>
    <name evidence="6" type="ORF">Cpap_0666</name>
</gene>
<dbReference type="Proteomes" id="UP000003860">
    <property type="component" value="Unassembled WGS sequence"/>
</dbReference>
<evidence type="ECO:0000259" key="5">
    <source>
        <dbReference type="PROSITE" id="PS50110"/>
    </source>
</evidence>
<evidence type="ECO:0000256" key="4">
    <source>
        <dbReference type="PROSITE-ProRule" id="PRU00169"/>
    </source>
</evidence>
<reference evidence="6" key="1">
    <citation type="submission" date="2009-07" db="EMBL/GenBank/DDBJ databases">
        <authorList>
            <consortium name="US DOE Joint Genome Institute (JGI-PGF)"/>
            <person name="Lucas S."/>
            <person name="Copeland A."/>
            <person name="Lapidus A."/>
            <person name="Glavina del Rio T."/>
            <person name="Tice H."/>
            <person name="Bruce D."/>
            <person name="Goodwin L."/>
            <person name="Pitluck S."/>
            <person name="Larimer F."/>
            <person name="Land M.L."/>
            <person name="Mouttaki H."/>
            <person name="He Z."/>
            <person name="Zhou J."/>
            <person name="Hemme C.L."/>
        </authorList>
    </citation>
    <scope>NUCLEOTIDE SEQUENCE [LARGE SCALE GENOMIC DNA]</scope>
    <source>
        <strain evidence="6">DSM 2782</strain>
    </source>
</reference>
<reference evidence="6" key="2">
    <citation type="submission" date="2011-01" db="EMBL/GenBank/DDBJ databases">
        <title>The Non-contiguous Finished genome of Clostridium papyrosolvens.</title>
        <authorList>
            <person name="Lucas S."/>
            <person name="Copeland A."/>
            <person name="Lapidus A."/>
            <person name="Cheng J.-F."/>
            <person name="Goodwin L."/>
            <person name="Pitluck S."/>
            <person name="Misra M."/>
            <person name="Chertkov O."/>
            <person name="Detter J.C."/>
            <person name="Han C."/>
            <person name="Tapia R."/>
            <person name="Land M."/>
            <person name="Hauser L."/>
            <person name="Kyrpides N."/>
            <person name="Ivanova N."/>
            <person name="Pagani I."/>
            <person name="Mouttaki H."/>
            <person name="He Z."/>
            <person name="Zhou J."/>
            <person name="Hemme C.L."/>
            <person name="Woyke T."/>
        </authorList>
    </citation>
    <scope>NUCLEOTIDE SEQUENCE [LARGE SCALE GENOMIC DNA]</scope>
    <source>
        <strain evidence="6">DSM 2782</strain>
    </source>
</reference>
<dbReference type="Pfam" id="PF00072">
    <property type="entry name" value="Response_reg"/>
    <property type="match status" value="1"/>
</dbReference>
<comment type="function">
    <text evidence="3">May play the central regulatory role in sporulation. It may be an element of the effector pathway responsible for the activation of sporulation genes in response to nutritional stress. Spo0A may act in concert with spo0H (a sigma factor) to control the expression of some genes that are critical to the sporulation process.</text>
</comment>
<evidence type="ECO:0000256" key="1">
    <source>
        <dbReference type="ARBA" id="ARBA00018672"/>
    </source>
</evidence>
<dbReference type="Gene3D" id="3.40.50.2300">
    <property type="match status" value="1"/>
</dbReference>
<dbReference type="OrthoDB" id="1681561at2"/>
<dbReference type="SUPFAM" id="SSF52172">
    <property type="entry name" value="CheY-like"/>
    <property type="match status" value="1"/>
</dbReference>
<evidence type="ECO:0000256" key="2">
    <source>
        <dbReference type="ARBA" id="ARBA00022553"/>
    </source>
</evidence>
<dbReference type="GO" id="GO:0000160">
    <property type="term" value="P:phosphorelay signal transduction system"/>
    <property type="evidence" value="ECO:0007669"/>
    <property type="project" value="InterPro"/>
</dbReference>
<dbReference type="CDD" id="cd00156">
    <property type="entry name" value="REC"/>
    <property type="match status" value="1"/>
</dbReference>
<accession>F1THS7</accession>
<evidence type="ECO:0000256" key="3">
    <source>
        <dbReference type="ARBA" id="ARBA00024867"/>
    </source>
</evidence>
<protein>
    <recommendedName>
        <fullName evidence="1">Stage 0 sporulation protein A homolog</fullName>
    </recommendedName>
</protein>